<dbReference type="Pfam" id="PF02909">
    <property type="entry name" value="TetR_C_1"/>
    <property type="match status" value="1"/>
</dbReference>
<evidence type="ECO:0000313" key="7">
    <source>
        <dbReference type="EMBL" id="GAA3583545.1"/>
    </source>
</evidence>
<gene>
    <name evidence="7" type="ORF">GCM10022222_80400</name>
</gene>
<accession>A0ABP6YHC4</accession>
<keyword evidence="1" id="KW-0805">Transcription regulation</keyword>
<dbReference type="EMBL" id="BAAAZN010000028">
    <property type="protein sequence ID" value="GAA3583545.1"/>
    <property type="molecule type" value="Genomic_DNA"/>
</dbReference>
<dbReference type="SUPFAM" id="SSF48498">
    <property type="entry name" value="Tetracyclin repressor-like, C-terminal domain"/>
    <property type="match status" value="1"/>
</dbReference>
<evidence type="ECO:0000256" key="2">
    <source>
        <dbReference type="ARBA" id="ARBA00023125"/>
    </source>
</evidence>
<dbReference type="InterPro" id="IPR004111">
    <property type="entry name" value="Repressor_TetR_C"/>
</dbReference>
<dbReference type="Pfam" id="PF00440">
    <property type="entry name" value="TetR_N"/>
    <property type="match status" value="1"/>
</dbReference>
<dbReference type="PANTHER" id="PTHR30055">
    <property type="entry name" value="HTH-TYPE TRANSCRIPTIONAL REGULATOR RUTR"/>
    <property type="match status" value="1"/>
</dbReference>
<keyword evidence="8" id="KW-1185">Reference proteome</keyword>
<evidence type="ECO:0000256" key="1">
    <source>
        <dbReference type="ARBA" id="ARBA00023015"/>
    </source>
</evidence>
<reference evidence="8" key="1">
    <citation type="journal article" date="2019" name="Int. J. Syst. Evol. Microbiol.">
        <title>The Global Catalogue of Microorganisms (GCM) 10K type strain sequencing project: providing services to taxonomists for standard genome sequencing and annotation.</title>
        <authorList>
            <consortium name="The Broad Institute Genomics Platform"/>
            <consortium name="The Broad Institute Genome Sequencing Center for Infectious Disease"/>
            <person name="Wu L."/>
            <person name="Ma J."/>
        </authorList>
    </citation>
    <scope>NUCLEOTIDE SEQUENCE [LARGE SCALE GENOMIC DNA]</scope>
    <source>
        <strain evidence="8">JCM 16898</strain>
    </source>
</reference>
<feature type="DNA-binding region" description="H-T-H motif" evidence="4">
    <location>
        <begin position="100"/>
        <end position="119"/>
    </location>
</feature>
<dbReference type="Proteomes" id="UP001500689">
    <property type="component" value="Unassembled WGS sequence"/>
</dbReference>
<evidence type="ECO:0000256" key="5">
    <source>
        <dbReference type="SAM" id="MobiDB-lite"/>
    </source>
</evidence>
<protein>
    <submittedName>
        <fullName evidence="7">TetR/AcrR family transcriptional regulator C-terminal domain-containing protein</fullName>
    </submittedName>
</protein>
<feature type="domain" description="HTH tetR-type" evidence="6">
    <location>
        <begin position="77"/>
        <end position="137"/>
    </location>
</feature>
<dbReference type="Gene3D" id="1.10.357.10">
    <property type="entry name" value="Tetracycline Repressor, domain 2"/>
    <property type="match status" value="1"/>
</dbReference>
<evidence type="ECO:0000313" key="8">
    <source>
        <dbReference type="Proteomes" id="UP001500689"/>
    </source>
</evidence>
<feature type="region of interest" description="Disordered" evidence="5">
    <location>
        <begin position="22"/>
        <end position="53"/>
    </location>
</feature>
<comment type="caution">
    <text evidence="7">The sequence shown here is derived from an EMBL/GenBank/DDBJ whole genome shotgun (WGS) entry which is preliminary data.</text>
</comment>
<evidence type="ECO:0000259" key="6">
    <source>
        <dbReference type="PROSITE" id="PS50977"/>
    </source>
</evidence>
<dbReference type="InterPro" id="IPR050109">
    <property type="entry name" value="HTH-type_TetR-like_transc_reg"/>
</dbReference>
<feature type="compositionally biased region" description="Basic residues" evidence="5">
    <location>
        <begin position="42"/>
        <end position="51"/>
    </location>
</feature>
<dbReference type="SUPFAM" id="SSF46689">
    <property type="entry name" value="Homeodomain-like"/>
    <property type="match status" value="1"/>
</dbReference>
<dbReference type="InterPro" id="IPR036271">
    <property type="entry name" value="Tet_transcr_reg_TetR-rel_C_sf"/>
</dbReference>
<dbReference type="PANTHER" id="PTHR30055:SF151">
    <property type="entry name" value="TRANSCRIPTIONAL REGULATORY PROTEIN"/>
    <property type="match status" value="1"/>
</dbReference>
<name>A0ABP6YHC4_9PSEU</name>
<proteinExistence type="predicted"/>
<dbReference type="InterPro" id="IPR009057">
    <property type="entry name" value="Homeodomain-like_sf"/>
</dbReference>
<evidence type="ECO:0000256" key="4">
    <source>
        <dbReference type="PROSITE-ProRule" id="PRU00335"/>
    </source>
</evidence>
<sequence length="287" mass="30897">MVVPSGTHHGRVMPDLAIAVPSRTRTRSRTFPHTGSTLGNPRRNRHHRPGPRTRFAYDAGMASSGSYNRRERPAKPALSRDGIVAAALDVVRREGAERVTMRRLAKELDTGPASLYVYLSDTEELHAAVLDELLGEIDTGRGTGGWRDRLWTLTSAYQDLLYAYPGLARVALVTRLNGPHYLGIVDTVLGLLAEGGLPAGPAAWTVDLLLLVVTASAVEHGTQRGRPASDREHDALVEILRSVSPESHPHIAAAGDALTSGSGHSRSRWALDTLLNGARATPLPAED</sequence>
<keyword evidence="2 4" id="KW-0238">DNA-binding</keyword>
<organism evidence="7 8">
    <name type="scientific">Amycolatopsis ultiminotia</name>
    <dbReference type="NCBI Taxonomy" id="543629"/>
    <lineage>
        <taxon>Bacteria</taxon>
        <taxon>Bacillati</taxon>
        <taxon>Actinomycetota</taxon>
        <taxon>Actinomycetes</taxon>
        <taxon>Pseudonocardiales</taxon>
        <taxon>Pseudonocardiaceae</taxon>
        <taxon>Amycolatopsis</taxon>
    </lineage>
</organism>
<evidence type="ECO:0000256" key="3">
    <source>
        <dbReference type="ARBA" id="ARBA00023163"/>
    </source>
</evidence>
<dbReference type="InterPro" id="IPR001647">
    <property type="entry name" value="HTH_TetR"/>
</dbReference>
<keyword evidence="3" id="KW-0804">Transcription</keyword>
<dbReference type="PROSITE" id="PS50977">
    <property type="entry name" value="HTH_TETR_2"/>
    <property type="match status" value="1"/>
</dbReference>